<keyword evidence="3" id="KW-1185">Reference proteome</keyword>
<reference evidence="2 3" key="1">
    <citation type="journal article" date="2006" name="Science">
        <title>Phytophthora genome sequences uncover evolutionary origins and mechanisms of pathogenesis.</title>
        <authorList>
            <person name="Tyler B.M."/>
            <person name="Tripathy S."/>
            <person name="Zhang X."/>
            <person name="Dehal P."/>
            <person name="Jiang R.H."/>
            <person name="Aerts A."/>
            <person name="Arredondo F.D."/>
            <person name="Baxter L."/>
            <person name="Bensasson D."/>
            <person name="Beynon J.L."/>
            <person name="Chapman J."/>
            <person name="Damasceno C.M."/>
            <person name="Dorrance A.E."/>
            <person name="Dou D."/>
            <person name="Dickerman A.W."/>
            <person name="Dubchak I.L."/>
            <person name="Garbelotto M."/>
            <person name="Gijzen M."/>
            <person name="Gordon S.G."/>
            <person name="Govers F."/>
            <person name="Grunwald N.J."/>
            <person name="Huang W."/>
            <person name="Ivors K.L."/>
            <person name="Jones R.W."/>
            <person name="Kamoun S."/>
            <person name="Krampis K."/>
            <person name="Lamour K.H."/>
            <person name="Lee M.K."/>
            <person name="McDonald W.H."/>
            <person name="Medina M."/>
            <person name="Meijer H.J."/>
            <person name="Nordberg E.K."/>
            <person name="Maclean D.J."/>
            <person name="Ospina-Giraldo M.D."/>
            <person name="Morris P.F."/>
            <person name="Phuntumart V."/>
            <person name="Putnam N.H."/>
            <person name="Rash S."/>
            <person name="Rose J.K."/>
            <person name="Sakihama Y."/>
            <person name="Salamov A.A."/>
            <person name="Savidor A."/>
            <person name="Scheuring C.F."/>
            <person name="Smith B.M."/>
            <person name="Sobral B.W."/>
            <person name="Terry A."/>
            <person name="Torto-Alalibo T.A."/>
            <person name="Win J."/>
            <person name="Xu Z."/>
            <person name="Zhang H."/>
            <person name="Grigoriev I.V."/>
            <person name="Rokhsar D.S."/>
            <person name="Boore J.L."/>
        </authorList>
    </citation>
    <scope>NUCLEOTIDE SEQUENCE [LARGE SCALE GENOMIC DNA]</scope>
    <source>
        <strain evidence="2 3">P6497</strain>
    </source>
</reference>
<dbReference type="EMBL" id="JH159177">
    <property type="protein sequence ID" value="EGZ04642.1"/>
    <property type="molecule type" value="Genomic_DNA"/>
</dbReference>
<keyword evidence="1" id="KW-0472">Membrane</keyword>
<protein>
    <recommendedName>
        <fullName evidence="4">Transmembrane protein</fullName>
    </recommendedName>
</protein>
<keyword evidence="1" id="KW-0812">Transmembrane</keyword>
<evidence type="ECO:0000313" key="3">
    <source>
        <dbReference type="Proteomes" id="UP000002640"/>
    </source>
</evidence>
<dbReference type="KEGG" id="psoj:PHYSODRAFT_343113"/>
<evidence type="ECO:0008006" key="4">
    <source>
        <dbReference type="Google" id="ProtNLM"/>
    </source>
</evidence>
<feature type="transmembrane region" description="Helical" evidence="1">
    <location>
        <begin position="161"/>
        <end position="179"/>
    </location>
</feature>
<name>G5AIN2_PHYSP</name>
<evidence type="ECO:0000256" key="1">
    <source>
        <dbReference type="SAM" id="Phobius"/>
    </source>
</evidence>
<evidence type="ECO:0000313" key="2">
    <source>
        <dbReference type="EMBL" id="EGZ04642.1"/>
    </source>
</evidence>
<dbReference type="InParanoid" id="G5AIN2"/>
<accession>G5AIN2</accession>
<keyword evidence="1" id="KW-1133">Transmembrane helix</keyword>
<feature type="transmembrane region" description="Helical" evidence="1">
    <location>
        <begin position="77"/>
        <end position="95"/>
    </location>
</feature>
<dbReference type="Proteomes" id="UP000002640">
    <property type="component" value="Unassembled WGS sequence"/>
</dbReference>
<dbReference type="AlphaFoldDB" id="G5AIN2"/>
<sequence length="180" mass="19949">MSTFESYRSINKGCIPANAKLQASPTHPGQALRMRQLGSKGKLFDGGQPMGRPDKLGQLAMSKSLSSFANDPVKSDSLIALGALAAFGAASYGLLRSHWERNSMVQDLNERERKEYLLKQRARVKQEREELQRFENAQVFKIVVTGVLLALAALVLLYKGWFFLLLALLLAFSVLVCTFA</sequence>
<dbReference type="RefSeq" id="XP_009539933.1">
    <property type="nucleotide sequence ID" value="XM_009541638.1"/>
</dbReference>
<proteinExistence type="predicted"/>
<feature type="transmembrane region" description="Helical" evidence="1">
    <location>
        <begin position="138"/>
        <end position="155"/>
    </location>
</feature>
<dbReference type="SMR" id="G5AIN2"/>
<dbReference type="GeneID" id="20648458"/>
<gene>
    <name evidence="2" type="ORF">PHYSODRAFT_343113</name>
</gene>
<organism evidence="2 3">
    <name type="scientific">Phytophthora sojae (strain P6497)</name>
    <name type="common">Soybean stem and root rot agent</name>
    <name type="synonym">Phytophthora megasperma f. sp. glycines</name>
    <dbReference type="NCBI Taxonomy" id="1094619"/>
    <lineage>
        <taxon>Eukaryota</taxon>
        <taxon>Sar</taxon>
        <taxon>Stramenopiles</taxon>
        <taxon>Oomycota</taxon>
        <taxon>Peronosporomycetes</taxon>
        <taxon>Peronosporales</taxon>
        <taxon>Peronosporaceae</taxon>
        <taxon>Phytophthora</taxon>
    </lineage>
</organism>